<reference evidence="1" key="1">
    <citation type="submission" date="2021-05" db="EMBL/GenBank/DDBJ databases">
        <authorList>
            <person name="Alioto T."/>
            <person name="Alioto T."/>
            <person name="Gomez Garrido J."/>
        </authorList>
    </citation>
    <scope>NUCLEOTIDE SEQUENCE</scope>
</reference>
<organism evidence="1">
    <name type="scientific">Cacopsylla melanoneura</name>
    <dbReference type="NCBI Taxonomy" id="428564"/>
    <lineage>
        <taxon>Eukaryota</taxon>
        <taxon>Metazoa</taxon>
        <taxon>Ecdysozoa</taxon>
        <taxon>Arthropoda</taxon>
        <taxon>Hexapoda</taxon>
        <taxon>Insecta</taxon>
        <taxon>Pterygota</taxon>
        <taxon>Neoptera</taxon>
        <taxon>Paraneoptera</taxon>
        <taxon>Hemiptera</taxon>
        <taxon>Sternorrhyncha</taxon>
        <taxon>Psylloidea</taxon>
        <taxon>Psyllidae</taxon>
        <taxon>Psyllinae</taxon>
        <taxon>Cacopsylla</taxon>
    </lineage>
</organism>
<sequence length="110" mass="12563">MEFSNRAASCSSDCSLGASFVTRCWGNVPLTRSGALPYRVIFTFRLIVKLGSEQFSHLGRVRKGMSIKNLPDFILQLPYDIIIYLCLTIHIYVKIVKPLGQCWFKCHYVN</sequence>
<accession>A0A8D8YGR2</accession>
<name>A0A8D8YGR2_9HEMI</name>
<dbReference type="AlphaFoldDB" id="A0A8D8YGR2"/>
<evidence type="ECO:0000313" key="1">
    <source>
        <dbReference type="EMBL" id="CAG6728509.1"/>
    </source>
</evidence>
<dbReference type="EMBL" id="HBUF01376441">
    <property type="protein sequence ID" value="CAG6728509.1"/>
    <property type="molecule type" value="Transcribed_RNA"/>
</dbReference>
<protein>
    <submittedName>
        <fullName evidence="1">Uncharacterized protein</fullName>
    </submittedName>
</protein>
<proteinExistence type="predicted"/>